<comment type="caution">
    <text evidence="2">The sequence shown here is derived from an EMBL/GenBank/DDBJ whole genome shotgun (WGS) entry which is preliminary data.</text>
</comment>
<keyword evidence="3" id="KW-1185">Reference proteome</keyword>
<feature type="region of interest" description="Disordered" evidence="1">
    <location>
        <begin position="67"/>
        <end position="94"/>
    </location>
</feature>
<dbReference type="OrthoDB" id="5868972at2759"/>
<feature type="compositionally biased region" description="Basic and acidic residues" evidence="1">
    <location>
        <begin position="85"/>
        <end position="94"/>
    </location>
</feature>
<accession>A0A016TN45</accession>
<gene>
    <name evidence="2" type="primary">Acey_s0088.g2197</name>
    <name evidence="2" type="ORF">Y032_0088g2197</name>
</gene>
<evidence type="ECO:0000256" key="1">
    <source>
        <dbReference type="SAM" id="MobiDB-lite"/>
    </source>
</evidence>
<dbReference type="AlphaFoldDB" id="A0A016TN45"/>
<sequence length="361" mass="41182">MLTVWRCCKGVMHYSFLQPDQSVTAESYTCDLYQMYEKLQQIWQAVVNRKFGSRGKALEDVNMRESSDEDEEVQHVNPVNQSENCGRREGHQGKSRELRGWQKWQCGPGASASGANLLSPLERGHLLFKCSDGCLEGATLKDVRGCSFPGAVAREPITTLWDAWLATSIFRRSDISVGEKIRMHKEGAVCYDADSLKEVLKMAYQKCINWTDFIANTKKIVKHAPVEGYYFESSYNEALRMIRNDLEEESVRRRPQKSGPVGFVASEGALALESDGQRGDILVKMATTFDRVLEVLEEWSTFRSWVIVWPIDPRMNEERSKKLLKLAKTHLESGGEIVTVWPLVNEKKEAKWRESPNYGTR</sequence>
<organism evidence="2 3">
    <name type="scientific">Ancylostoma ceylanicum</name>
    <dbReference type="NCBI Taxonomy" id="53326"/>
    <lineage>
        <taxon>Eukaryota</taxon>
        <taxon>Metazoa</taxon>
        <taxon>Ecdysozoa</taxon>
        <taxon>Nematoda</taxon>
        <taxon>Chromadorea</taxon>
        <taxon>Rhabditida</taxon>
        <taxon>Rhabditina</taxon>
        <taxon>Rhabditomorpha</taxon>
        <taxon>Strongyloidea</taxon>
        <taxon>Ancylostomatidae</taxon>
        <taxon>Ancylostomatinae</taxon>
        <taxon>Ancylostoma</taxon>
    </lineage>
</organism>
<protein>
    <submittedName>
        <fullName evidence="2">Uncharacterized protein</fullName>
    </submittedName>
</protein>
<dbReference type="EMBL" id="JARK01001424">
    <property type="protein sequence ID" value="EYC04424.1"/>
    <property type="molecule type" value="Genomic_DNA"/>
</dbReference>
<reference evidence="3" key="1">
    <citation type="journal article" date="2015" name="Nat. Genet.">
        <title>The genome and transcriptome of the zoonotic hookworm Ancylostoma ceylanicum identify infection-specific gene families.</title>
        <authorList>
            <person name="Schwarz E.M."/>
            <person name="Hu Y."/>
            <person name="Antoshechkin I."/>
            <person name="Miller M.M."/>
            <person name="Sternberg P.W."/>
            <person name="Aroian R.V."/>
        </authorList>
    </citation>
    <scope>NUCLEOTIDE SEQUENCE</scope>
    <source>
        <strain evidence="3">HY135</strain>
    </source>
</reference>
<evidence type="ECO:0000313" key="3">
    <source>
        <dbReference type="Proteomes" id="UP000024635"/>
    </source>
</evidence>
<name>A0A016TN45_9BILA</name>
<evidence type="ECO:0000313" key="2">
    <source>
        <dbReference type="EMBL" id="EYC04424.1"/>
    </source>
</evidence>
<dbReference type="STRING" id="53326.A0A016TN45"/>
<dbReference type="Proteomes" id="UP000024635">
    <property type="component" value="Unassembled WGS sequence"/>
</dbReference>
<proteinExistence type="predicted"/>